<reference evidence="2 3" key="1">
    <citation type="journal article" date="2013" name="Genome Biol.">
        <title>Genome of Acanthamoeba castellanii highlights extensive lateral gene transfer and early evolution of tyrosine kinase signaling.</title>
        <authorList>
            <person name="Clarke M."/>
            <person name="Lohan A.J."/>
            <person name="Liu B."/>
            <person name="Lagkouvardos I."/>
            <person name="Roy S."/>
            <person name="Zafar N."/>
            <person name="Bertelli C."/>
            <person name="Schilde C."/>
            <person name="Kianianmomeni A."/>
            <person name="Burglin T.R."/>
            <person name="Frech C."/>
            <person name="Turcotte B."/>
            <person name="Kopec K.O."/>
            <person name="Synnott J.M."/>
            <person name="Choo C."/>
            <person name="Paponov I."/>
            <person name="Finkler A."/>
            <person name="Soon Heng Tan C."/>
            <person name="Hutchins A.P."/>
            <person name="Weinmeier T."/>
            <person name="Rattei T."/>
            <person name="Chu J.S."/>
            <person name="Gimenez G."/>
            <person name="Irimia M."/>
            <person name="Rigden D.J."/>
            <person name="Fitzpatrick D.A."/>
            <person name="Lorenzo-Morales J."/>
            <person name="Bateman A."/>
            <person name="Chiu C.H."/>
            <person name="Tang P."/>
            <person name="Hegemann P."/>
            <person name="Fromm H."/>
            <person name="Raoult D."/>
            <person name="Greub G."/>
            <person name="Miranda-Saavedra D."/>
            <person name="Chen N."/>
            <person name="Nash P."/>
            <person name="Ginger M.L."/>
            <person name="Horn M."/>
            <person name="Schaap P."/>
            <person name="Caler L."/>
            <person name="Loftus B."/>
        </authorList>
    </citation>
    <scope>NUCLEOTIDE SEQUENCE [LARGE SCALE GENOMIC DNA]</scope>
    <source>
        <strain evidence="2 3">Neff</strain>
    </source>
</reference>
<proteinExistence type="predicted"/>
<dbReference type="EMBL" id="KB008022">
    <property type="protein sequence ID" value="ELR15835.1"/>
    <property type="molecule type" value="Genomic_DNA"/>
</dbReference>
<sequence>MATQESLTKDDLTHMHQGSGQSIGATKMMQGEGEQEPHKHAKQGRNRELGQDKEQSMAKGKHPGMGDRPDIHGDTGEGIAAQNLGGEQWQKEGKGSKVVGGGRPEVNF</sequence>
<feature type="compositionally biased region" description="Basic and acidic residues" evidence="1">
    <location>
        <begin position="64"/>
        <end position="75"/>
    </location>
</feature>
<evidence type="ECO:0000256" key="1">
    <source>
        <dbReference type="SAM" id="MobiDB-lite"/>
    </source>
</evidence>
<name>L8GS64_ACACF</name>
<evidence type="ECO:0000313" key="2">
    <source>
        <dbReference type="EMBL" id="ELR15835.1"/>
    </source>
</evidence>
<dbReference type="RefSeq" id="XP_004337848.1">
    <property type="nucleotide sequence ID" value="XM_004337800.1"/>
</dbReference>
<dbReference type="Proteomes" id="UP000011083">
    <property type="component" value="Unassembled WGS sequence"/>
</dbReference>
<feature type="region of interest" description="Disordered" evidence="1">
    <location>
        <begin position="1"/>
        <end position="108"/>
    </location>
</feature>
<protein>
    <submittedName>
        <fullName evidence="2">Uncharacterized protein</fullName>
    </submittedName>
</protein>
<feature type="compositionally biased region" description="Gly residues" evidence="1">
    <location>
        <begin position="98"/>
        <end position="108"/>
    </location>
</feature>
<keyword evidence="3" id="KW-1185">Reference proteome</keyword>
<dbReference type="AlphaFoldDB" id="L8GS64"/>
<organism evidence="2 3">
    <name type="scientific">Acanthamoeba castellanii (strain ATCC 30010 / Neff)</name>
    <dbReference type="NCBI Taxonomy" id="1257118"/>
    <lineage>
        <taxon>Eukaryota</taxon>
        <taxon>Amoebozoa</taxon>
        <taxon>Discosea</taxon>
        <taxon>Longamoebia</taxon>
        <taxon>Centramoebida</taxon>
        <taxon>Acanthamoebidae</taxon>
        <taxon>Acanthamoeba</taxon>
    </lineage>
</organism>
<dbReference type="GeneID" id="14916464"/>
<accession>L8GS64</accession>
<feature type="compositionally biased region" description="Basic and acidic residues" evidence="1">
    <location>
        <begin position="45"/>
        <end position="56"/>
    </location>
</feature>
<evidence type="ECO:0000313" key="3">
    <source>
        <dbReference type="Proteomes" id="UP000011083"/>
    </source>
</evidence>
<dbReference type="KEGG" id="acan:ACA1_079450"/>
<gene>
    <name evidence="2" type="ORF">ACA1_079450</name>
</gene>
<dbReference type="VEuPathDB" id="AmoebaDB:ACA1_079450"/>